<evidence type="ECO:0000313" key="4">
    <source>
        <dbReference type="Proteomes" id="UP000770015"/>
    </source>
</evidence>
<comment type="caution">
    <text evidence="3">The sequence shown here is derived from an EMBL/GenBank/DDBJ whole genome shotgun (WGS) entry which is preliminary data.</text>
</comment>
<feature type="region of interest" description="Disordered" evidence="1">
    <location>
        <begin position="34"/>
        <end position="59"/>
    </location>
</feature>
<dbReference type="PROSITE" id="PS51257">
    <property type="entry name" value="PROKAR_LIPOPROTEIN"/>
    <property type="match status" value="1"/>
</dbReference>
<dbReference type="Proteomes" id="UP000770015">
    <property type="component" value="Unassembled WGS sequence"/>
</dbReference>
<keyword evidence="2" id="KW-1133">Transmembrane helix</keyword>
<gene>
    <name evidence="3" type="ORF">F5X68DRAFT_196464</name>
</gene>
<evidence type="ECO:0000256" key="1">
    <source>
        <dbReference type="SAM" id="MobiDB-lite"/>
    </source>
</evidence>
<organism evidence="3 4">
    <name type="scientific">Plectosphaerella plurivora</name>
    <dbReference type="NCBI Taxonomy" id="936078"/>
    <lineage>
        <taxon>Eukaryota</taxon>
        <taxon>Fungi</taxon>
        <taxon>Dikarya</taxon>
        <taxon>Ascomycota</taxon>
        <taxon>Pezizomycotina</taxon>
        <taxon>Sordariomycetes</taxon>
        <taxon>Hypocreomycetidae</taxon>
        <taxon>Glomerellales</taxon>
        <taxon>Plectosphaerellaceae</taxon>
        <taxon>Plectosphaerella</taxon>
    </lineage>
</organism>
<evidence type="ECO:0000313" key="3">
    <source>
        <dbReference type="EMBL" id="KAH6696993.1"/>
    </source>
</evidence>
<reference evidence="3" key="1">
    <citation type="journal article" date="2021" name="Nat. Commun.">
        <title>Genetic determinants of endophytism in the Arabidopsis root mycobiome.</title>
        <authorList>
            <person name="Mesny F."/>
            <person name="Miyauchi S."/>
            <person name="Thiergart T."/>
            <person name="Pickel B."/>
            <person name="Atanasova L."/>
            <person name="Karlsson M."/>
            <person name="Huettel B."/>
            <person name="Barry K.W."/>
            <person name="Haridas S."/>
            <person name="Chen C."/>
            <person name="Bauer D."/>
            <person name="Andreopoulos W."/>
            <person name="Pangilinan J."/>
            <person name="LaButti K."/>
            <person name="Riley R."/>
            <person name="Lipzen A."/>
            <person name="Clum A."/>
            <person name="Drula E."/>
            <person name="Henrissat B."/>
            <person name="Kohler A."/>
            <person name="Grigoriev I.V."/>
            <person name="Martin F.M."/>
            <person name="Hacquard S."/>
        </authorList>
    </citation>
    <scope>NUCLEOTIDE SEQUENCE</scope>
    <source>
        <strain evidence="3">MPI-SDFR-AT-0117</strain>
    </source>
</reference>
<dbReference type="OrthoDB" id="5304367at2759"/>
<feature type="transmembrane region" description="Helical" evidence="2">
    <location>
        <begin position="12"/>
        <end position="29"/>
    </location>
</feature>
<proteinExistence type="predicted"/>
<keyword evidence="2" id="KW-0812">Transmembrane</keyword>
<sequence>MAPRGNINPRTIMAPMAAFTMACLLFTYTRSSIRSAREQAKSARNQGYGPRNPPKEDHE</sequence>
<accession>A0A9P9AG85</accession>
<dbReference type="AlphaFoldDB" id="A0A9P9AG85"/>
<keyword evidence="4" id="KW-1185">Reference proteome</keyword>
<name>A0A9P9AG85_9PEZI</name>
<keyword evidence="2" id="KW-0472">Membrane</keyword>
<protein>
    <submittedName>
        <fullName evidence="3">Uncharacterized protein</fullName>
    </submittedName>
</protein>
<evidence type="ECO:0000256" key="2">
    <source>
        <dbReference type="SAM" id="Phobius"/>
    </source>
</evidence>
<dbReference type="EMBL" id="JAGSXJ010000001">
    <property type="protein sequence ID" value="KAH6696993.1"/>
    <property type="molecule type" value="Genomic_DNA"/>
</dbReference>